<proteinExistence type="predicted"/>
<keyword evidence="2" id="KW-1185">Reference proteome</keyword>
<sequence length="186" mass="20546">MSKQEYYEGRKIHQCRCTDHIDLWFPARAMRGQTMVCSLSIQPHFCMQSGLSVSSRPRALAYSISACRAASQRSSLVNSCVDITAPLTAPSQLMTIRTWVTISSITVLFRGALRLLQTTSCFAWRSLDDLGQAVSAPMTQISGTAPMKAAPEHVAPNEQLPIDLHQREALKSRVPAGRSCRPVLTR</sequence>
<reference evidence="2" key="1">
    <citation type="submission" date="2016-11" db="EMBL/GenBank/DDBJ databases">
        <authorList>
            <person name="Varghese N."/>
            <person name="Submissions S."/>
        </authorList>
    </citation>
    <scope>NUCLEOTIDE SEQUENCE [LARGE SCALE GENOMIC DNA]</scope>
    <source>
        <strain evidence="2">GAS401</strain>
    </source>
</reference>
<accession>A0A1M7UC03</accession>
<organism evidence="1 2">
    <name type="scientific">Bradyrhizobium erythrophlei</name>
    <dbReference type="NCBI Taxonomy" id="1437360"/>
    <lineage>
        <taxon>Bacteria</taxon>
        <taxon>Pseudomonadati</taxon>
        <taxon>Pseudomonadota</taxon>
        <taxon>Alphaproteobacteria</taxon>
        <taxon>Hyphomicrobiales</taxon>
        <taxon>Nitrobacteraceae</taxon>
        <taxon>Bradyrhizobium</taxon>
    </lineage>
</organism>
<name>A0A1M7UC03_9BRAD</name>
<dbReference type="AlphaFoldDB" id="A0A1M7UC03"/>
<evidence type="ECO:0000313" key="1">
    <source>
        <dbReference type="EMBL" id="SHN80494.1"/>
    </source>
</evidence>
<gene>
    <name evidence="1" type="ORF">SAMN05444170_4369</name>
</gene>
<dbReference type="EMBL" id="LT670849">
    <property type="protein sequence ID" value="SHN80494.1"/>
    <property type="molecule type" value="Genomic_DNA"/>
</dbReference>
<evidence type="ECO:0000313" key="2">
    <source>
        <dbReference type="Proteomes" id="UP000184096"/>
    </source>
</evidence>
<dbReference type="Proteomes" id="UP000184096">
    <property type="component" value="Chromosome I"/>
</dbReference>
<protein>
    <submittedName>
        <fullName evidence="1">Uncharacterized protein</fullName>
    </submittedName>
</protein>